<dbReference type="Gene3D" id="1.10.3210.10">
    <property type="entry name" value="Hypothetical protein af1432"/>
    <property type="match status" value="1"/>
</dbReference>
<evidence type="ECO:0000313" key="2">
    <source>
        <dbReference type="EMBL" id="PXX82133.1"/>
    </source>
</evidence>
<keyword evidence="3" id="KW-1185">Reference proteome</keyword>
<dbReference type="SUPFAM" id="SSF55781">
    <property type="entry name" value="GAF domain-like"/>
    <property type="match status" value="1"/>
</dbReference>
<dbReference type="Pfam" id="PF08668">
    <property type="entry name" value="HDOD"/>
    <property type="match status" value="1"/>
</dbReference>
<dbReference type="RefSeq" id="WP_110389418.1">
    <property type="nucleotide sequence ID" value="NZ_DAIMVG010000274.1"/>
</dbReference>
<reference evidence="2 3" key="1">
    <citation type="submission" date="2018-05" db="EMBL/GenBank/DDBJ databases">
        <title>Genomic Encyclopedia of Type Strains, Phase IV (KMG-IV): sequencing the most valuable type-strain genomes for metagenomic binning, comparative biology and taxonomic classification.</title>
        <authorList>
            <person name="Goeker M."/>
        </authorList>
    </citation>
    <scope>NUCLEOTIDE SEQUENCE [LARGE SCALE GENOMIC DNA]</scope>
    <source>
        <strain evidence="2 3">DSM 29661</strain>
    </source>
</reference>
<name>A0A318L9F2_9NEIS</name>
<dbReference type="AlphaFoldDB" id="A0A318L9F2"/>
<accession>A0A318L9F2</accession>
<organism evidence="2 3">
    <name type="scientific">Rivihabitans pingtungensis</name>
    <dbReference type="NCBI Taxonomy" id="1054498"/>
    <lineage>
        <taxon>Bacteria</taxon>
        <taxon>Pseudomonadati</taxon>
        <taxon>Pseudomonadota</taxon>
        <taxon>Betaproteobacteria</taxon>
        <taxon>Neisseriales</taxon>
        <taxon>Aquaspirillaceae</taxon>
        <taxon>Rivihabitans</taxon>
    </lineage>
</organism>
<protein>
    <submittedName>
        <fullName evidence="2">HDOD domain-containing protein</fullName>
    </submittedName>
</protein>
<dbReference type="OrthoDB" id="8594276at2"/>
<evidence type="ECO:0000259" key="1">
    <source>
        <dbReference type="Pfam" id="PF08668"/>
    </source>
</evidence>
<dbReference type="SUPFAM" id="SSF109604">
    <property type="entry name" value="HD-domain/PDEase-like"/>
    <property type="match status" value="1"/>
</dbReference>
<sequence length="446" mass="50520">MTTWLDTLTQHRLPVLEATCKRVDAFRRIPSDQFNLADLSNVVLADPLMAFQVLRSTARIERTRTFSESLNIEHALMILGANAFFEEFNKFDALESMFSLSQTGVDQIISLMSRSRVAALLIKDWLSLMEEHRVEDCFVAALMHNVPACAFRAETGVDKSFADLDVLARQAGFLDYKQMIERFIESQRLSDLLLDLLTTPPGFDRRRLLLKSAIEVANMLEQGWWRIELVEKIVGVAHLLARPFETIWHDMLQLVLNVARNPHVPGYGLLARQLAAMPEPEQPLSQSFLNLSIQWDPASSSEPPAEFDQALNWVVSFLAKDMAQERVIFFRHNSPHWQLSATQYVGLNDDDTLIARPLPLAQHPFFASLGQKAQAFRCQPGQLDRLRATFADDFFARIGDHGFAAMSVVRDGRLLGVFYFDNCSSGKPVDDLVYQQFKAAVSRLCA</sequence>
<gene>
    <name evidence="2" type="ORF">DFR34_101368</name>
</gene>
<evidence type="ECO:0000313" key="3">
    <source>
        <dbReference type="Proteomes" id="UP000247555"/>
    </source>
</evidence>
<dbReference type="EMBL" id="QJKI01000001">
    <property type="protein sequence ID" value="PXX82133.1"/>
    <property type="molecule type" value="Genomic_DNA"/>
</dbReference>
<dbReference type="Proteomes" id="UP000247555">
    <property type="component" value="Unassembled WGS sequence"/>
</dbReference>
<comment type="caution">
    <text evidence="2">The sequence shown here is derived from an EMBL/GenBank/DDBJ whole genome shotgun (WGS) entry which is preliminary data.</text>
</comment>
<feature type="domain" description="HDOD" evidence="1">
    <location>
        <begin position="29"/>
        <end position="147"/>
    </location>
</feature>
<dbReference type="InterPro" id="IPR013976">
    <property type="entry name" value="HDOD"/>
</dbReference>
<proteinExistence type="predicted"/>